<dbReference type="Pfam" id="PF00534">
    <property type="entry name" value="Glycos_transf_1"/>
    <property type="match status" value="1"/>
</dbReference>
<dbReference type="RefSeq" id="WP_088263876.1">
    <property type="nucleotide sequence ID" value="NZ_JASZ02000010.1"/>
</dbReference>
<dbReference type="PANTHER" id="PTHR12526">
    <property type="entry name" value="GLYCOSYLTRANSFERASE"/>
    <property type="match status" value="1"/>
</dbReference>
<comment type="caution">
    <text evidence="4">The sequence shown here is derived from an EMBL/GenBank/DDBJ whole genome shotgun (WGS) entry which is preliminary data.</text>
</comment>
<protein>
    <submittedName>
        <fullName evidence="4">Glycosyl transferase family 1</fullName>
    </submittedName>
</protein>
<dbReference type="SUPFAM" id="SSF53756">
    <property type="entry name" value="UDP-Glycosyltransferase/glycogen phosphorylase"/>
    <property type="match status" value="1"/>
</dbReference>
<dbReference type="InterPro" id="IPR001296">
    <property type="entry name" value="Glyco_trans_1"/>
</dbReference>
<accession>A0A246B9V1</accession>
<evidence type="ECO:0000256" key="1">
    <source>
        <dbReference type="ARBA" id="ARBA00022676"/>
    </source>
</evidence>
<dbReference type="EMBL" id="JASZ02000010">
    <property type="protein sequence ID" value="OWK98421.1"/>
    <property type="molecule type" value="Genomic_DNA"/>
</dbReference>
<evidence type="ECO:0000313" key="4">
    <source>
        <dbReference type="EMBL" id="OWK98421.1"/>
    </source>
</evidence>
<keyword evidence="2 4" id="KW-0808">Transferase</keyword>
<dbReference type="AlphaFoldDB" id="A0A246B9V1"/>
<name>A0A246B9V1_9FLAO</name>
<evidence type="ECO:0000256" key="2">
    <source>
        <dbReference type="ARBA" id="ARBA00022679"/>
    </source>
</evidence>
<dbReference type="GO" id="GO:0016757">
    <property type="term" value="F:glycosyltransferase activity"/>
    <property type="evidence" value="ECO:0007669"/>
    <property type="project" value="UniProtKB-KW"/>
</dbReference>
<evidence type="ECO:0000313" key="5">
    <source>
        <dbReference type="Proteomes" id="UP000197587"/>
    </source>
</evidence>
<organism evidence="4 5">
    <name type="scientific">Kaistella haifensis DSM 19056</name>
    <dbReference type="NCBI Taxonomy" id="1450526"/>
    <lineage>
        <taxon>Bacteria</taxon>
        <taxon>Pseudomonadati</taxon>
        <taxon>Bacteroidota</taxon>
        <taxon>Flavobacteriia</taxon>
        <taxon>Flavobacteriales</taxon>
        <taxon>Weeksellaceae</taxon>
        <taxon>Chryseobacterium group</taxon>
        <taxon>Kaistella</taxon>
    </lineage>
</organism>
<feature type="domain" description="Glycosyl transferase family 1" evidence="3">
    <location>
        <begin position="184"/>
        <end position="330"/>
    </location>
</feature>
<dbReference type="Proteomes" id="UP000197587">
    <property type="component" value="Unassembled WGS sequence"/>
</dbReference>
<dbReference type="Gene3D" id="3.40.50.2000">
    <property type="entry name" value="Glycogen Phosphorylase B"/>
    <property type="match status" value="2"/>
</dbReference>
<sequence>MKVLVSVFNNLCTDQRVEKVCRTLSENGFQPELIGNNWCGLPEMKRDYPFSRIMLKSKVLKFAYVEFQMKLYHELLRKANMNTILLSNDLDTLLPNYLISKKFNIPLVFDSHEIFTEMPSVNGRFTQKIWRALESFVVPKLRYMMTASESYADWFTKTYEIERPTVVQNFPRKTANLQDYSQINSPKVILYQGVINPSRGLDKMIPAMKFIENAELWIAGDGPKKKEYLALTKDLKLENQVKFIGKLLPEKLREISRKADVGLSIEENNGLSYYFSMPNKVSDYIQARIPVVVSDFPEMRKVVDHFQVGEKIRNYEELADRVKIVLEKGKSFYENPLNKAAAELCWENEEPKIVNLFEKVAKENF</sequence>
<gene>
    <name evidence="4" type="ORF">AP75_06170</name>
</gene>
<reference evidence="4 5" key="1">
    <citation type="submission" date="2017-05" db="EMBL/GenBank/DDBJ databases">
        <title>Genome of Chryseobacterium haifense.</title>
        <authorList>
            <person name="Newman J.D."/>
        </authorList>
    </citation>
    <scope>NUCLEOTIDE SEQUENCE [LARGE SCALE GENOMIC DNA]</scope>
    <source>
        <strain evidence="4 5">DSM 19056</strain>
    </source>
</reference>
<dbReference type="PANTHER" id="PTHR12526:SF629">
    <property type="entry name" value="TEICHURONIC ACID BIOSYNTHESIS GLYCOSYLTRANSFERASE TUAH-RELATED"/>
    <property type="match status" value="1"/>
</dbReference>
<keyword evidence="5" id="KW-1185">Reference proteome</keyword>
<keyword evidence="1" id="KW-0328">Glycosyltransferase</keyword>
<proteinExistence type="predicted"/>
<evidence type="ECO:0000259" key="3">
    <source>
        <dbReference type="Pfam" id="PF00534"/>
    </source>
</evidence>